<evidence type="ECO:0000256" key="4">
    <source>
        <dbReference type="ARBA" id="ARBA00023125"/>
    </source>
</evidence>
<dbReference type="InterPro" id="IPR006612">
    <property type="entry name" value="THAP_Znf"/>
</dbReference>
<name>A0A3B3WI85_9TELE</name>
<dbReference type="SMART" id="SM00980">
    <property type="entry name" value="THAP"/>
    <property type="match status" value="1"/>
</dbReference>
<dbReference type="GO" id="GO:0003677">
    <property type="term" value="F:DNA binding"/>
    <property type="evidence" value="ECO:0007669"/>
    <property type="project" value="UniProtKB-UniRule"/>
</dbReference>
<dbReference type="GeneID" id="106904501"/>
<keyword evidence="9" id="KW-1185">Reference proteome</keyword>
<keyword evidence="1" id="KW-0479">Metal-binding</keyword>
<keyword evidence="4 5" id="KW-0238">DNA-binding</keyword>
<protein>
    <recommendedName>
        <fullName evidence="7">THAP-type domain-containing protein</fullName>
    </recommendedName>
</protein>
<dbReference type="RefSeq" id="XP_014824350.1">
    <property type="nucleotide sequence ID" value="XM_014968864.1"/>
</dbReference>
<evidence type="ECO:0000313" key="8">
    <source>
        <dbReference type="Ensembl" id="ENSPMEP00000002478.1"/>
    </source>
</evidence>
<dbReference type="KEGG" id="pmei:106904501"/>
<dbReference type="SUPFAM" id="SSF57716">
    <property type="entry name" value="Glucocorticoid receptor-like (DNA-binding domain)"/>
    <property type="match status" value="1"/>
</dbReference>
<sequence length="399" mass="45521">MGGRECCVNNCGSSSHDHGLSFHCFPAWRTKEGDLISELTRRRREAWVTAVGRREITFDRIQSSMRVCSRHFVSGKPAYEMLDSDPDWVPSLYLGHDGNDDECEEMSWNKRRRLSSAEKPVEGADGAAEARKPPPPAWNEVKSALQSLLGGKTVISQQQGDDEQNQGAETTTDSGFRDFFRNTLESSLEASIQARALSKSRPPSTEYEVELNFKLPSLEEPSSSSPACANCSTMLQRIRELEEKLFEVASRHKIKVLNRPRQRITEETRTSGEEGEATAHVGPVQGEPDPEATPSTSRPPRPPQRRRHYFRKEWLKVFPFLRYSPRLNVMWCHVCRVHADSFCQNHRLIKGSDHFTKSNIRKHTNSVYHQQNMQRFLWSSRPPSEEPWDLSDPSAEPQS</sequence>
<dbReference type="STRING" id="48701.ENSPMEP00000002478"/>
<evidence type="ECO:0000256" key="2">
    <source>
        <dbReference type="ARBA" id="ARBA00022771"/>
    </source>
</evidence>
<evidence type="ECO:0000256" key="5">
    <source>
        <dbReference type="PROSITE-ProRule" id="PRU00309"/>
    </source>
</evidence>
<proteinExistence type="predicted"/>
<dbReference type="Ensembl" id="ENSPMET00000012446.1">
    <property type="protein sequence ID" value="ENSPMEP00000002478.1"/>
    <property type="gene ID" value="ENSPMEG00000003534.1"/>
</dbReference>
<accession>A0A3B3WI85</accession>
<reference evidence="8" key="2">
    <citation type="submission" date="2025-09" db="UniProtKB">
        <authorList>
            <consortium name="Ensembl"/>
        </authorList>
    </citation>
    <scope>IDENTIFICATION</scope>
</reference>
<feature type="region of interest" description="Disordered" evidence="6">
    <location>
        <begin position="157"/>
        <end position="177"/>
    </location>
</feature>
<evidence type="ECO:0000256" key="1">
    <source>
        <dbReference type="ARBA" id="ARBA00022723"/>
    </source>
</evidence>
<feature type="compositionally biased region" description="Polar residues" evidence="6">
    <location>
        <begin position="157"/>
        <end position="174"/>
    </location>
</feature>
<feature type="region of interest" description="Disordered" evidence="6">
    <location>
        <begin position="262"/>
        <end position="305"/>
    </location>
</feature>
<organism evidence="8 9">
    <name type="scientific">Poecilia mexicana</name>
    <dbReference type="NCBI Taxonomy" id="48701"/>
    <lineage>
        <taxon>Eukaryota</taxon>
        <taxon>Metazoa</taxon>
        <taxon>Chordata</taxon>
        <taxon>Craniata</taxon>
        <taxon>Vertebrata</taxon>
        <taxon>Euteleostomi</taxon>
        <taxon>Actinopterygii</taxon>
        <taxon>Neopterygii</taxon>
        <taxon>Teleostei</taxon>
        <taxon>Neoteleostei</taxon>
        <taxon>Acanthomorphata</taxon>
        <taxon>Ovalentaria</taxon>
        <taxon>Atherinomorphae</taxon>
        <taxon>Cyprinodontiformes</taxon>
        <taxon>Poeciliidae</taxon>
        <taxon>Poeciliinae</taxon>
        <taxon>Poecilia</taxon>
    </lineage>
</organism>
<dbReference type="PROSITE" id="PS50950">
    <property type="entry name" value="ZF_THAP"/>
    <property type="match status" value="1"/>
</dbReference>
<feature type="compositionally biased region" description="Basic and acidic residues" evidence="6">
    <location>
        <begin position="263"/>
        <end position="272"/>
    </location>
</feature>
<keyword evidence="3" id="KW-0862">Zinc</keyword>
<feature type="compositionally biased region" description="Basic and acidic residues" evidence="6">
    <location>
        <begin position="115"/>
        <end position="132"/>
    </location>
</feature>
<dbReference type="OrthoDB" id="6369483at2759"/>
<reference evidence="8" key="1">
    <citation type="submission" date="2025-08" db="UniProtKB">
        <authorList>
            <consortium name="Ensembl"/>
        </authorList>
    </citation>
    <scope>IDENTIFICATION</scope>
</reference>
<feature type="domain" description="THAP-type" evidence="7">
    <location>
        <begin position="1"/>
        <end position="93"/>
    </location>
</feature>
<evidence type="ECO:0000313" key="9">
    <source>
        <dbReference type="Proteomes" id="UP000261480"/>
    </source>
</evidence>
<dbReference type="AlphaFoldDB" id="A0A3B3WI85"/>
<evidence type="ECO:0000256" key="6">
    <source>
        <dbReference type="SAM" id="MobiDB-lite"/>
    </source>
</evidence>
<dbReference type="Proteomes" id="UP000261480">
    <property type="component" value="Unplaced"/>
</dbReference>
<feature type="region of interest" description="Disordered" evidence="6">
    <location>
        <begin position="111"/>
        <end position="138"/>
    </location>
</feature>
<evidence type="ECO:0000259" key="7">
    <source>
        <dbReference type="PROSITE" id="PS50950"/>
    </source>
</evidence>
<feature type="region of interest" description="Disordered" evidence="6">
    <location>
        <begin position="380"/>
        <end position="399"/>
    </location>
</feature>
<keyword evidence="2 5" id="KW-0863">Zinc-finger</keyword>
<dbReference type="Pfam" id="PF05485">
    <property type="entry name" value="THAP"/>
    <property type="match status" value="1"/>
</dbReference>
<evidence type="ECO:0000256" key="3">
    <source>
        <dbReference type="ARBA" id="ARBA00022833"/>
    </source>
</evidence>
<dbReference type="GO" id="GO:0008270">
    <property type="term" value="F:zinc ion binding"/>
    <property type="evidence" value="ECO:0007669"/>
    <property type="project" value="UniProtKB-KW"/>
</dbReference>